<keyword evidence="6" id="KW-1185">Reference proteome</keyword>
<dbReference type="Gene3D" id="3.30.1330.60">
    <property type="entry name" value="OmpA-like domain"/>
    <property type="match status" value="1"/>
</dbReference>
<dbReference type="PANTHER" id="PTHR30329:SF21">
    <property type="entry name" value="LIPOPROTEIN YIAD-RELATED"/>
    <property type="match status" value="1"/>
</dbReference>
<feature type="compositionally biased region" description="Low complexity" evidence="2">
    <location>
        <begin position="245"/>
        <end position="259"/>
    </location>
</feature>
<feature type="transmembrane region" description="Helical" evidence="3">
    <location>
        <begin position="214"/>
        <end position="233"/>
    </location>
</feature>
<dbReference type="InterPro" id="IPR050330">
    <property type="entry name" value="Bact_OuterMem_StrucFunc"/>
</dbReference>
<feature type="region of interest" description="Disordered" evidence="2">
    <location>
        <begin position="237"/>
        <end position="263"/>
    </location>
</feature>
<keyword evidence="3" id="KW-0812">Transmembrane</keyword>
<organism evidence="5 6">
    <name type="scientific">Microbulbifer okhotskensis</name>
    <dbReference type="NCBI Taxonomy" id="2926617"/>
    <lineage>
        <taxon>Bacteria</taxon>
        <taxon>Pseudomonadati</taxon>
        <taxon>Pseudomonadota</taxon>
        <taxon>Gammaproteobacteria</taxon>
        <taxon>Cellvibrionales</taxon>
        <taxon>Microbulbiferaceae</taxon>
        <taxon>Microbulbifer</taxon>
    </lineage>
</organism>
<dbReference type="CDD" id="cd07185">
    <property type="entry name" value="OmpA_C-like"/>
    <property type="match status" value="1"/>
</dbReference>
<evidence type="ECO:0000256" key="1">
    <source>
        <dbReference type="PROSITE-ProRule" id="PRU00473"/>
    </source>
</evidence>
<dbReference type="Proteomes" id="UP001139028">
    <property type="component" value="Unassembled WGS sequence"/>
</dbReference>
<dbReference type="GO" id="GO:0016020">
    <property type="term" value="C:membrane"/>
    <property type="evidence" value="ECO:0007669"/>
    <property type="project" value="UniProtKB-UniRule"/>
</dbReference>
<evidence type="ECO:0000256" key="2">
    <source>
        <dbReference type="SAM" id="MobiDB-lite"/>
    </source>
</evidence>
<evidence type="ECO:0000256" key="3">
    <source>
        <dbReference type="SAM" id="Phobius"/>
    </source>
</evidence>
<dbReference type="EMBL" id="JALBWM010000008">
    <property type="protein sequence ID" value="MCO1333414.1"/>
    <property type="molecule type" value="Genomic_DNA"/>
</dbReference>
<evidence type="ECO:0000313" key="5">
    <source>
        <dbReference type="EMBL" id="MCO1333414.1"/>
    </source>
</evidence>
<name>A0A9X2EKP3_9GAMM</name>
<dbReference type="PROSITE" id="PS51123">
    <property type="entry name" value="OMPA_2"/>
    <property type="match status" value="1"/>
</dbReference>
<dbReference type="InterPro" id="IPR036737">
    <property type="entry name" value="OmpA-like_sf"/>
</dbReference>
<protein>
    <submittedName>
        <fullName evidence="5">OmpA family protein</fullName>
    </submittedName>
</protein>
<comment type="caution">
    <text evidence="5">The sequence shown here is derived from an EMBL/GenBank/DDBJ whole genome shotgun (WGS) entry which is preliminary data.</text>
</comment>
<dbReference type="RefSeq" id="WP_252464679.1">
    <property type="nucleotide sequence ID" value="NZ_JALBWM010000008.1"/>
</dbReference>
<dbReference type="InterPro" id="IPR009282">
    <property type="entry name" value="DUF937"/>
</dbReference>
<dbReference type="InterPro" id="IPR006665">
    <property type="entry name" value="OmpA-like"/>
</dbReference>
<feature type="domain" description="OmpA-like" evidence="4">
    <location>
        <begin position="292"/>
        <end position="412"/>
    </location>
</feature>
<keyword evidence="3" id="KW-1133">Transmembrane helix</keyword>
<keyword evidence="1 3" id="KW-0472">Membrane</keyword>
<dbReference type="SUPFAM" id="SSF103088">
    <property type="entry name" value="OmpA-like"/>
    <property type="match status" value="1"/>
</dbReference>
<evidence type="ECO:0000313" key="6">
    <source>
        <dbReference type="Proteomes" id="UP001139028"/>
    </source>
</evidence>
<dbReference type="Pfam" id="PF00691">
    <property type="entry name" value="OmpA"/>
    <property type="match status" value="1"/>
</dbReference>
<proteinExistence type="predicted"/>
<dbReference type="AlphaFoldDB" id="A0A9X2EKP3"/>
<dbReference type="Pfam" id="PF06078">
    <property type="entry name" value="DUF937"/>
    <property type="match status" value="1"/>
</dbReference>
<evidence type="ECO:0000259" key="4">
    <source>
        <dbReference type="PROSITE" id="PS51123"/>
    </source>
</evidence>
<accession>A0A9X2EKP3</accession>
<dbReference type="PANTHER" id="PTHR30329">
    <property type="entry name" value="STATOR ELEMENT OF FLAGELLAR MOTOR COMPLEX"/>
    <property type="match status" value="1"/>
</dbReference>
<sequence>MADNLLDRAIGQLGSGGIDALAKALNLPSGQGESALRSSFSYILAGMLNRASSKTGMGYLFNMISESEALDLSSLSSAVSDPKKLQFLKNTGFKMLETIFSSRKKEVLEVAGKENGKEGEDLLSVSAPIVTALMQSQAKSKNMDISDLASFLIGQREYLQGYIPDDLLKAIDVPNFDKLGDALVTYGHAKPQEPRASAIQGPEETKKNVSFSSWFFPLLLVLVALYALNMCMLKGKDEKAERDPSMTSEEASFMESASEPVGDSQLEQKKMAENLGPDKFSDNLRDYLSSFSREPNREFPIRVSFEKRTAKITNPSAADIEALAEIMQKKPNLSVAIEGHVKGEGNEIAEQEISQERADVVREILLQKGIAANRITATGMGSAKPFPEGEVEKKEQRGLNAERISVRVVNYEP</sequence>
<gene>
    <name evidence="5" type="ORF">MO867_03580</name>
</gene>
<reference evidence="5" key="1">
    <citation type="journal article" date="2022" name="Arch. Microbiol.">
        <title>Microbulbifer okhotskensis sp. nov., isolated from a deep bottom sediment of the Okhotsk Sea.</title>
        <authorList>
            <person name="Romanenko L."/>
            <person name="Kurilenko V."/>
            <person name="Otstavnykh N."/>
            <person name="Velansky P."/>
            <person name="Isaeva M."/>
            <person name="Mikhailov V."/>
        </authorList>
    </citation>
    <scope>NUCLEOTIDE SEQUENCE</scope>
    <source>
        <strain evidence="5">OS29</strain>
    </source>
</reference>